<dbReference type="GO" id="GO:0042802">
    <property type="term" value="F:identical protein binding"/>
    <property type="evidence" value="ECO:0007669"/>
    <property type="project" value="UniProtKB-ARBA"/>
</dbReference>
<dbReference type="Gene3D" id="1.10.1520.10">
    <property type="entry name" value="Ribonuclease III domain"/>
    <property type="match status" value="1"/>
</dbReference>
<comment type="function">
    <text evidence="16">Digests double-stranded RNA. Involved in the processing of primary rRNA transcript to yield the immediate precursors to the large and small rRNAs (23S and 16S). Also processes some mRNAs, and tRNAs when they are encoded in the rRNA operon.</text>
</comment>
<dbReference type="Pfam" id="PF00035">
    <property type="entry name" value="dsrm"/>
    <property type="match status" value="1"/>
</dbReference>
<keyword evidence="11 17" id="KW-0699">rRNA-binding</keyword>
<keyword evidence="8 17" id="KW-0819">tRNA processing</keyword>
<dbReference type="STRING" id="1122146.IV53_GL000570"/>
<dbReference type="SMART" id="SM00535">
    <property type="entry name" value="RIBOc"/>
    <property type="match status" value="1"/>
</dbReference>
<dbReference type="eggNOG" id="COG0571">
    <property type="taxonomic scope" value="Bacteria"/>
</dbReference>
<evidence type="ECO:0000256" key="7">
    <source>
        <dbReference type="ARBA" id="ARBA00022664"/>
    </source>
</evidence>
<dbReference type="EMBL" id="JQBZ01000025">
    <property type="protein sequence ID" value="KRN88605.1"/>
    <property type="molecule type" value="Genomic_DNA"/>
</dbReference>
<dbReference type="PROSITE" id="PS50137">
    <property type="entry name" value="DS_RBD"/>
    <property type="match status" value="1"/>
</dbReference>
<dbReference type="InterPro" id="IPR036389">
    <property type="entry name" value="RNase_III_sf"/>
</dbReference>
<dbReference type="PANTHER" id="PTHR11207:SF0">
    <property type="entry name" value="RIBONUCLEASE 3"/>
    <property type="match status" value="1"/>
</dbReference>
<dbReference type="GO" id="GO:0046872">
    <property type="term" value="F:metal ion binding"/>
    <property type="evidence" value="ECO:0007669"/>
    <property type="project" value="UniProtKB-KW"/>
</dbReference>
<keyword evidence="14 17" id="KW-0460">Magnesium</keyword>
<feature type="binding site" evidence="17">
    <location>
        <position position="124"/>
    </location>
    <ligand>
        <name>Mg(2+)</name>
        <dbReference type="ChEBI" id="CHEBI:18420"/>
    </ligand>
</feature>
<dbReference type="GO" id="GO:0005737">
    <property type="term" value="C:cytoplasm"/>
    <property type="evidence" value="ECO:0007669"/>
    <property type="project" value="UniProtKB-SubCell"/>
</dbReference>
<evidence type="ECO:0000256" key="5">
    <source>
        <dbReference type="ARBA" id="ARBA00022490"/>
    </source>
</evidence>
<evidence type="ECO:0000256" key="1">
    <source>
        <dbReference type="ARBA" id="ARBA00000109"/>
    </source>
</evidence>
<dbReference type="Gene3D" id="3.30.160.20">
    <property type="match status" value="1"/>
</dbReference>
<evidence type="ECO:0000256" key="17">
    <source>
        <dbReference type="HAMAP-Rule" id="MF_00104"/>
    </source>
</evidence>
<comment type="subunit">
    <text evidence="4 17">Homodimer.</text>
</comment>
<dbReference type="PATRIC" id="fig|1122146.4.peg.586"/>
<feature type="active site" evidence="17">
    <location>
        <position position="52"/>
    </location>
</feature>
<dbReference type="SUPFAM" id="SSF54768">
    <property type="entry name" value="dsRNA-binding domain-like"/>
    <property type="match status" value="1"/>
</dbReference>
<keyword evidence="10 17" id="KW-0479">Metal-binding</keyword>
<dbReference type="InterPro" id="IPR014720">
    <property type="entry name" value="dsRBD_dom"/>
</dbReference>
<feature type="binding site" evidence="17">
    <location>
        <position position="48"/>
    </location>
    <ligand>
        <name>Mg(2+)</name>
        <dbReference type="ChEBI" id="CHEBI:18420"/>
    </ligand>
</feature>
<keyword evidence="9 17" id="KW-0540">Nuclease</keyword>
<comment type="catalytic activity">
    <reaction evidence="1 17">
        <text>Endonucleolytic cleavage to 5'-phosphomonoester.</text>
        <dbReference type="EC" id="3.1.26.3"/>
    </reaction>
</comment>
<dbReference type="Pfam" id="PF14622">
    <property type="entry name" value="Ribonucleas_3_3"/>
    <property type="match status" value="1"/>
</dbReference>
<keyword evidence="5 17" id="KW-0963">Cytoplasm</keyword>
<evidence type="ECO:0000256" key="12">
    <source>
        <dbReference type="ARBA" id="ARBA00022759"/>
    </source>
</evidence>
<comment type="function">
    <text evidence="17">Digests double-stranded RNA. Involved in the processing of primary rRNA transcript to yield the immediate precursors to the large and small rRNAs (23S and 16S). Processes some mRNAs, and tRNAs when they are encoded in the rRNA operon. Processes pre-crRNA and tracrRNA of type II CRISPR loci if present in the organism.</text>
</comment>
<dbReference type="RefSeq" id="WP_027107011.1">
    <property type="nucleotide sequence ID" value="NZ_JQBZ01000025.1"/>
</dbReference>
<dbReference type="InterPro" id="IPR011907">
    <property type="entry name" value="RNase_III"/>
</dbReference>
<evidence type="ECO:0000256" key="15">
    <source>
        <dbReference type="ARBA" id="ARBA00022884"/>
    </source>
</evidence>
<evidence type="ECO:0000256" key="8">
    <source>
        <dbReference type="ARBA" id="ARBA00022694"/>
    </source>
</evidence>
<dbReference type="PROSITE" id="PS50142">
    <property type="entry name" value="RNASE_3_2"/>
    <property type="match status" value="1"/>
</dbReference>
<evidence type="ECO:0000256" key="11">
    <source>
        <dbReference type="ARBA" id="ARBA00022730"/>
    </source>
</evidence>
<proteinExistence type="inferred from homology"/>
<evidence type="ECO:0000256" key="4">
    <source>
        <dbReference type="ARBA" id="ARBA00011738"/>
    </source>
</evidence>
<evidence type="ECO:0000313" key="21">
    <source>
        <dbReference type="Proteomes" id="UP000051500"/>
    </source>
</evidence>
<keyword evidence="13 17" id="KW-0378">Hydrolase</keyword>
<comment type="cofactor">
    <cofactor evidence="17">
        <name>Mg(2+)</name>
        <dbReference type="ChEBI" id="CHEBI:18420"/>
    </cofactor>
</comment>
<evidence type="ECO:0000313" key="20">
    <source>
        <dbReference type="EMBL" id="KRN88605.1"/>
    </source>
</evidence>
<evidence type="ECO:0000256" key="2">
    <source>
        <dbReference type="ARBA" id="ARBA00004496"/>
    </source>
</evidence>
<dbReference type="AlphaFoldDB" id="A0A0R2KQY2"/>
<comment type="similarity">
    <text evidence="3">Belongs to the ribonuclease III family.</text>
</comment>
<evidence type="ECO:0000256" key="10">
    <source>
        <dbReference type="ARBA" id="ARBA00022723"/>
    </source>
</evidence>
<evidence type="ECO:0000256" key="13">
    <source>
        <dbReference type="ARBA" id="ARBA00022801"/>
    </source>
</evidence>
<evidence type="ECO:0000256" key="3">
    <source>
        <dbReference type="ARBA" id="ARBA00010183"/>
    </source>
</evidence>
<dbReference type="GO" id="GO:0004525">
    <property type="term" value="F:ribonuclease III activity"/>
    <property type="evidence" value="ECO:0007669"/>
    <property type="project" value="UniProtKB-UniRule"/>
</dbReference>
<dbReference type="PANTHER" id="PTHR11207">
    <property type="entry name" value="RIBONUCLEASE III"/>
    <property type="match status" value="1"/>
</dbReference>
<dbReference type="GO" id="GO:0003725">
    <property type="term" value="F:double-stranded RNA binding"/>
    <property type="evidence" value="ECO:0007669"/>
    <property type="project" value="TreeGrafter"/>
</dbReference>
<evidence type="ECO:0000256" key="14">
    <source>
        <dbReference type="ARBA" id="ARBA00022842"/>
    </source>
</evidence>
<comment type="caution">
    <text evidence="20">The sequence shown here is derived from an EMBL/GenBank/DDBJ whole genome shotgun (WGS) entry which is preliminary data.</text>
</comment>
<dbReference type="EC" id="3.1.26.3" evidence="17"/>
<dbReference type="SUPFAM" id="SSF69065">
    <property type="entry name" value="RNase III domain-like"/>
    <property type="match status" value="1"/>
</dbReference>
<comment type="subcellular location">
    <subcellularLocation>
        <location evidence="2 17">Cytoplasm</location>
    </subcellularLocation>
</comment>
<keyword evidence="15 17" id="KW-0694">RNA-binding</keyword>
<gene>
    <name evidence="17" type="primary">rnc</name>
    <name evidence="20" type="ORF">IV53_GL000570</name>
</gene>
<dbReference type="InterPro" id="IPR000999">
    <property type="entry name" value="RNase_III_dom"/>
</dbReference>
<name>A0A0R2KQY2_9LACO</name>
<dbReference type="GO" id="GO:0006364">
    <property type="term" value="P:rRNA processing"/>
    <property type="evidence" value="ECO:0007669"/>
    <property type="project" value="UniProtKB-UniRule"/>
</dbReference>
<organism evidence="20 21">
    <name type="scientific">Ligilactobacillus ceti DSM 22408</name>
    <dbReference type="NCBI Taxonomy" id="1122146"/>
    <lineage>
        <taxon>Bacteria</taxon>
        <taxon>Bacillati</taxon>
        <taxon>Bacillota</taxon>
        <taxon>Bacilli</taxon>
        <taxon>Lactobacillales</taxon>
        <taxon>Lactobacillaceae</taxon>
        <taxon>Ligilactobacillus</taxon>
    </lineage>
</organism>
<dbReference type="Proteomes" id="UP000051500">
    <property type="component" value="Unassembled WGS sequence"/>
</dbReference>
<keyword evidence="21" id="KW-1185">Reference proteome</keyword>
<evidence type="ECO:0000256" key="6">
    <source>
        <dbReference type="ARBA" id="ARBA00022552"/>
    </source>
</evidence>
<dbReference type="GO" id="GO:0008033">
    <property type="term" value="P:tRNA processing"/>
    <property type="evidence" value="ECO:0007669"/>
    <property type="project" value="UniProtKB-KW"/>
</dbReference>
<dbReference type="FunFam" id="3.30.160.20:FF:000003">
    <property type="entry name" value="Ribonuclease 3"/>
    <property type="match status" value="1"/>
</dbReference>
<sequence length="229" mass="26110">MITQLKKHLLDEFGIDFQNDAYLLEAFTHASYVNEHPKEKLKYYERIEFLGDAVIQLCVSEYLFARYPNLPEGKLSKLRSAMVCEDSFSKFAQECHFDEYILLGKGEEKANARQRSSLLCDIFEAFIGALYLDQGKAAVEQFINRVVFPKIDLGWFATYMDHKTELQELLQQSGTRQIVYSMVSEEGPDNAKTYVMQVSVDGEFIGQGAGHSKKAAEQMAAYAALQRLK</sequence>
<dbReference type="GO" id="GO:0019843">
    <property type="term" value="F:rRNA binding"/>
    <property type="evidence" value="ECO:0007669"/>
    <property type="project" value="UniProtKB-KW"/>
</dbReference>
<dbReference type="FunFam" id="1.10.1520.10:FF:000001">
    <property type="entry name" value="Ribonuclease 3"/>
    <property type="match status" value="1"/>
</dbReference>
<evidence type="ECO:0000259" key="18">
    <source>
        <dbReference type="PROSITE" id="PS50137"/>
    </source>
</evidence>
<dbReference type="CDD" id="cd10845">
    <property type="entry name" value="DSRM_RNAse_III_family"/>
    <property type="match status" value="1"/>
</dbReference>
<dbReference type="NCBIfam" id="TIGR02191">
    <property type="entry name" value="RNaseIII"/>
    <property type="match status" value="1"/>
</dbReference>
<dbReference type="OrthoDB" id="9805026at2"/>
<dbReference type="GO" id="GO:0010468">
    <property type="term" value="P:regulation of gene expression"/>
    <property type="evidence" value="ECO:0007669"/>
    <property type="project" value="TreeGrafter"/>
</dbReference>
<dbReference type="SMART" id="SM00358">
    <property type="entry name" value="DSRM"/>
    <property type="match status" value="1"/>
</dbReference>
<evidence type="ECO:0000259" key="19">
    <source>
        <dbReference type="PROSITE" id="PS50142"/>
    </source>
</evidence>
<keyword evidence="6 17" id="KW-0698">rRNA processing</keyword>
<evidence type="ECO:0000256" key="9">
    <source>
        <dbReference type="ARBA" id="ARBA00022722"/>
    </source>
</evidence>
<evidence type="ECO:0000256" key="16">
    <source>
        <dbReference type="ARBA" id="ARBA00053741"/>
    </source>
</evidence>
<feature type="domain" description="DRBM" evidence="18">
    <location>
        <begin position="161"/>
        <end position="229"/>
    </location>
</feature>
<feature type="domain" description="RNase III" evidence="19">
    <location>
        <begin position="6"/>
        <end position="135"/>
    </location>
</feature>
<feature type="binding site" evidence="17">
    <location>
        <position position="121"/>
    </location>
    <ligand>
        <name>Mg(2+)</name>
        <dbReference type="ChEBI" id="CHEBI:18420"/>
    </ligand>
</feature>
<protein>
    <recommendedName>
        <fullName evidence="17">Ribonuclease 3</fullName>
        <ecNumber evidence="17">3.1.26.3</ecNumber>
    </recommendedName>
    <alternativeName>
        <fullName evidence="17">Ribonuclease III</fullName>
        <shortName evidence="17">RNase III</shortName>
    </alternativeName>
</protein>
<dbReference type="CDD" id="cd00593">
    <property type="entry name" value="RIBOc"/>
    <property type="match status" value="1"/>
</dbReference>
<dbReference type="GO" id="GO:0006397">
    <property type="term" value="P:mRNA processing"/>
    <property type="evidence" value="ECO:0007669"/>
    <property type="project" value="UniProtKB-UniRule"/>
</dbReference>
<keyword evidence="12 17" id="KW-0255">Endonuclease</keyword>
<dbReference type="HAMAP" id="MF_00104">
    <property type="entry name" value="RNase_III"/>
    <property type="match status" value="1"/>
</dbReference>
<keyword evidence="7 17" id="KW-0507">mRNA processing</keyword>
<accession>A0A0R2KQY2</accession>
<reference evidence="20 21" key="1">
    <citation type="journal article" date="2015" name="Genome Announc.">
        <title>Expanding the biotechnology potential of lactobacilli through comparative genomics of 213 strains and associated genera.</title>
        <authorList>
            <person name="Sun Z."/>
            <person name="Harris H.M."/>
            <person name="McCann A."/>
            <person name="Guo C."/>
            <person name="Argimon S."/>
            <person name="Zhang W."/>
            <person name="Yang X."/>
            <person name="Jeffery I.B."/>
            <person name="Cooney J.C."/>
            <person name="Kagawa T.F."/>
            <person name="Liu W."/>
            <person name="Song Y."/>
            <person name="Salvetti E."/>
            <person name="Wrobel A."/>
            <person name="Rasinkangas P."/>
            <person name="Parkhill J."/>
            <person name="Rea M.C."/>
            <person name="O'Sullivan O."/>
            <person name="Ritari J."/>
            <person name="Douillard F.P."/>
            <person name="Paul Ross R."/>
            <person name="Yang R."/>
            <person name="Briner A.E."/>
            <person name="Felis G.E."/>
            <person name="de Vos W.M."/>
            <person name="Barrangou R."/>
            <person name="Klaenhammer T.R."/>
            <person name="Caufield P.W."/>
            <person name="Cui Y."/>
            <person name="Zhang H."/>
            <person name="O'Toole P.W."/>
        </authorList>
    </citation>
    <scope>NUCLEOTIDE SEQUENCE [LARGE SCALE GENOMIC DNA]</scope>
    <source>
        <strain evidence="20 21">DSM 22408</strain>
    </source>
</reference>
<feature type="active site" evidence="17">
    <location>
        <position position="124"/>
    </location>
</feature>